<proteinExistence type="predicted"/>
<feature type="domain" description="Carboxymuconolactone decarboxylase-like" evidence="1">
    <location>
        <begin position="3"/>
        <end position="64"/>
    </location>
</feature>
<dbReference type="RefSeq" id="WP_380756092.1">
    <property type="nucleotide sequence ID" value="NZ_JBHSRF010000032.1"/>
</dbReference>
<gene>
    <name evidence="2" type="ORF">ACFP1K_21525</name>
</gene>
<accession>A0ABW1NKI8</accession>
<dbReference type="Proteomes" id="UP001596137">
    <property type="component" value="Unassembled WGS sequence"/>
</dbReference>
<dbReference type="InterPro" id="IPR029032">
    <property type="entry name" value="AhpD-like"/>
</dbReference>
<protein>
    <submittedName>
        <fullName evidence="2">Carboxymuconolactone decarboxylase family protein</fullName>
    </submittedName>
</protein>
<dbReference type="Pfam" id="PF02627">
    <property type="entry name" value="CMD"/>
    <property type="match status" value="1"/>
</dbReference>
<sequence>MAPKVKEFVYIAMDAAATHLYTPGVRQHIRAALTHRATADEIMEVLAIISVLGIHAVTEAAPILQQELPADHDLGWR</sequence>
<reference evidence="3" key="1">
    <citation type="journal article" date="2019" name="Int. J. Syst. Evol. Microbiol.">
        <title>The Global Catalogue of Microorganisms (GCM) 10K type strain sequencing project: providing services to taxonomists for standard genome sequencing and annotation.</title>
        <authorList>
            <consortium name="The Broad Institute Genomics Platform"/>
            <consortium name="The Broad Institute Genome Sequencing Center for Infectious Disease"/>
            <person name="Wu L."/>
            <person name="Ma J."/>
        </authorList>
    </citation>
    <scope>NUCLEOTIDE SEQUENCE [LARGE SCALE GENOMIC DNA]</scope>
    <source>
        <strain evidence="3">JCM 30346</strain>
    </source>
</reference>
<name>A0ABW1NKI8_9ACTN</name>
<keyword evidence="3" id="KW-1185">Reference proteome</keyword>
<organism evidence="2 3">
    <name type="scientific">Sphaerisporangium aureirubrum</name>
    <dbReference type="NCBI Taxonomy" id="1544736"/>
    <lineage>
        <taxon>Bacteria</taxon>
        <taxon>Bacillati</taxon>
        <taxon>Actinomycetota</taxon>
        <taxon>Actinomycetes</taxon>
        <taxon>Streptosporangiales</taxon>
        <taxon>Streptosporangiaceae</taxon>
        <taxon>Sphaerisporangium</taxon>
    </lineage>
</organism>
<comment type="caution">
    <text evidence="2">The sequence shown here is derived from an EMBL/GenBank/DDBJ whole genome shotgun (WGS) entry which is preliminary data.</text>
</comment>
<dbReference type="SUPFAM" id="SSF69118">
    <property type="entry name" value="AhpD-like"/>
    <property type="match status" value="1"/>
</dbReference>
<evidence type="ECO:0000313" key="2">
    <source>
        <dbReference type="EMBL" id="MFC6083761.1"/>
    </source>
</evidence>
<dbReference type="EMBL" id="JBHSRF010000032">
    <property type="protein sequence ID" value="MFC6083761.1"/>
    <property type="molecule type" value="Genomic_DNA"/>
</dbReference>
<evidence type="ECO:0000313" key="3">
    <source>
        <dbReference type="Proteomes" id="UP001596137"/>
    </source>
</evidence>
<dbReference type="PANTHER" id="PTHR33930">
    <property type="entry name" value="ALKYL HYDROPEROXIDE REDUCTASE AHPD"/>
    <property type="match status" value="1"/>
</dbReference>
<dbReference type="Gene3D" id="1.20.1290.10">
    <property type="entry name" value="AhpD-like"/>
    <property type="match status" value="1"/>
</dbReference>
<dbReference type="PANTHER" id="PTHR33930:SF2">
    <property type="entry name" value="BLR3452 PROTEIN"/>
    <property type="match status" value="1"/>
</dbReference>
<evidence type="ECO:0000259" key="1">
    <source>
        <dbReference type="Pfam" id="PF02627"/>
    </source>
</evidence>
<dbReference type="InterPro" id="IPR003779">
    <property type="entry name" value="CMD-like"/>
</dbReference>